<feature type="domain" description="CUE" evidence="2">
    <location>
        <begin position="86"/>
        <end position="129"/>
    </location>
</feature>
<evidence type="ECO:0000313" key="4">
    <source>
        <dbReference type="Proteomes" id="UP001437256"/>
    </source>
</evidence>
<dbReference type="InterPro" id="IPR015940">
    <property type="entry name" value="UBA"/>
</dbReference>
<dbReference type="PROSITE" id="PS51140">
    <property type="entry name" value="CUE"/>
    <property type="match status" value="1"/>
</dbReference>
<accession>A0ABR3AE61</accession>
<dbReference type="Proteomes" id="UP001437256">
    <property type="component" value="Unassembled WGS sequence"/>
</dbReference>
<evidence type="ECO:0000259" key="2">
    <source>
        <dbReference type="PROSITE" id="PS51140"/>
    </source>
</evidence>
<feature type="compositionally biased region" description="Polar residues" evidence="1">
    <location>
        <begin position="350"/>
        <end position="363"/>
    </location>
</feature>
<dbReference type="PANTHER" id="PTHR16461:SF5">
    <property type="entry name" value="TOLL-INTERACTING PROTEIN"/>
    <property type="match status" value="1"/>
</dbReference>
<dbReference type="InterPro" id="IPR003892">
    <property type="entry name" value="CUE"/>
</dbReference>
<evidence type="ECO:0000256" key="1">
    <source>
        <dbReference type="SAM" id="MobiDB-lite"/>
    </source>
</evidence>
<organism evidence="3 4">
    <name type="scientific">Marasmius tenuissimus</name>
    <dbReference type="NCBI Taxonomy" id="585030"/>
    <lineage>
        <taxon>Eukaryota</taxon>
        <taxon>Fungi</taxon>
        <taxon>Dikarya</taxon>
        <taxon>Basidiomycota</taxon>
        <taxon>Agaricomycotina</taxon>
        <taxon>Agaricomycetes</taxon>
        <taxon>Agaricomycetidae</taxon>
        <taxon>Agaricales</taxon>
        <taxon>Marasmiineae</taxon>
        <taxon>Marasmiaceae</taxon>
        <taxon>Marasmius</taxon>
    </lineage>
</organism>
<feature type="compositionally biased region" description="Low complexity" evidence="1">
    <location>
        <begin position="226"/>
        <end position="241"/>
    </location>
</feature>
<keyword evidence="4" id="KW-1185">Reference proteome</keyword>
<dbReference type="SUPFAM" id="SSF46934">
    <property type="entry name" value="UBA-like"/>
    <property type="match status" value="1"/>
</dbReference>
<dbReference type="Gene3D" id="1.10.8.10">
    <property type="entry name" value="DNA helicase RuvA subunit, C-terminal domain"/>
    <property type="match status" value="1"/>
</dbReference>
<dbReference type="InterPro" id="IPR009060">
    <property type="entry name" value="UBA-like_sf"/>
</dbReference>
<feature type="compositionally biased region" description="Low complexity" evidence="1">
    <location>
        <begin position="1"/>
        <end position="15"/>
    </location>
</feature>
<gene>
    <name evidence="3" type="ORF">AAF712_001486</name>
</gene>
<feature type="compositionally biased region" description="Low complexity" evidence="1">
    <location>
        <begin position="170"/>
        <end position="184"/>
    </location>
</feature>
<dbReference type="PANTHER" id="PTHR16461">
    <property type="entry name" value="TOLL-INTERACTING PROTEIN"/>
    <property type="match status" value="1"/>
</dbReference>
<dbReference type="SMART" id="SM00165">
    <property type="entry name" value="UBA"/>
    <property type="match status" value="1"/>
</dbReference>
<feature type="compositionally biased region" description="Pro residues" evidence="1">
    <location>
        <begin position="292"/>
        <end position="304"/>
    </location>
</feature>
<feature type="compositionally biased region" description="Low complexity" evidence="1">
    <location>
        <begin position="312"/>
        <end position="322"/>
    </location>
</feature>
<feature type="region of interest" description="Disordered" evidence="1">
    <location>
        <begin position="158"/>
        <end position="386"/>
    </location>
</feature>
<proteinExistence type="predicted"/>
<sequence length="386" mass="41931">MNTSTPSTAPASSTTDPQEPRNTAMELVESPTTSPSSPPPPMATAIVDSPPVTAASSPPPVATTMPTSPQNQNQTQRPAQESADTPPDSRIASLKAMFPDFDDTLLLSVLQSAGGNEDRAIDTLLGMSDPDYRSDARPQEPVLSQTELDEQFARQLYMQDEQQYHRQRAQWEAQQPRPQPARQSSQDKDVMTEVSEQFKNIAETGRKTFGNIFSKVKAKISEYDQQRQPQGQSSSQGNYYGPSAAHPVNTTQPPSNQQYQAYRQDSLSQSQAQQPAFYDPNPQPSSPTGRETPPPQQSPPPPKEPQGYDVFSSSSSAAETQTPAPPATGSGTGLEKGKLGLLPKRPVSLLAQSPPQSTTNTKSSKQDSDDELEYVENPFEDNAGRK</sequence>
<feature type="region of interest" description="Disordered" evidence="1">
    <location>
        <begin position="1"/>
        <end position="90"/>
    </location>
</feature>
<dbReference type="Pfam" id="PF02845">
    <property type="entry name" value="CUE"/>
    <property type="match status" value="1"/>
</dbReference>
<comment type="caution">
    <text evidence="3">The sequence shown here is derived from an EMBL/GenBank/DDBJ whole genome shotgun (WGS) entry which is preliminary data.</text>
</comment>
<name>A0ABR3AE61_9AGAR</name>
<evidence type="ECO:0000313" key="3">
    <source>
        <dbReference type="EMBL" id="KAL0071629.1"/>
    </source>
</evidence>
<protein>
    <recommendedName>
        <fullName evidence="2">CUE domain-containing protein</fullName>
    </recommendedName>
</protein>
<dbReference type="CDD" id="cd14279">
    <property type="entry name" value="CUE"/>
    <property type="match status" value="1"/>
</dbReference>
<dbReference type="EMBL" id="JBBXMP010000003">
    <property type="protein sequence ID" value="KAL0071629.1"/>
    <property type="molecule type" value="Genomic_DNA"/>
</dbReference>
<feature type="compositionally biased region" description="Polar residues" evidence="1">
    <location>
        <begin position="70"/>
        <end position="83"/>
    </location>
</feature>
<reference evidence="3 4" key="1">
    <citation type="submission" date="2024-05" db="EMBL/GenBank/DDBJ databases">
        <title>A draft genome resource for the thread blight pathogen Marasmius tenuissimus strain MS-2.</title>
        <authorList>
            <person name="Yulfo-Soto G.E."/>
            <person name="Baruah I.K."/>
            <person name="Amoako-Attah I."/>
            <person name="Bukari Y."/>
            <person name="Meinhardt L.W."/>
            <person name="Bailey B.A."/>
            <person name="Cohen S.P."/>
        </authorList>
    </citation>
    <scope>NUCLEOTIDE SEQUENCE [LARGE SCALE GENOMIC DNA]</scope>
    <source>
        <strain evidence="3 4">MS-2</strain>
    </source>
</reference>
<feature type="compositionally biased region" description="Low complexity" evidence="1">
    <location>
        <begin position="49"/>
        <end position="69"/>
    </location>
</feature>
<feature type="compositionally biased region" description="Polar residues" evidence="1">
    <location>
        <begin position="248"/>
        <end position="274"/>
    </location>
</feature>